<dbReference type="Gene3D" id="1.25.10.10">
    <property type="entry name" value="Leucine-rich Repeat Variant"/>
    <property type="match status" value="1"/>
</dbReference>
<dbReference type="GO" id="GO:0035591">
    <property type="term" value="F:signaling adaptor activity"/>
    <property type="evidence" value="ECO:0007669"/>
    <property type="project" value="InterPro"/>
</dbReference>
<dbReference type="CDD" id="cd09502">
    <property type="entry name" value="SAM_SARM1-like_repeat2"/>
    <property type="match status" value="1"/>
</dbReference>
<reference evidence="10" key="2">
    <citation type="submission" date="2022-06" db="UniProtKB">
        <authorList>
            <consortium name="EnsemblMetazoa"/>
        </authorList>
    </citation>
    <scope>IDENTIFICATION</scope>
</reference>
<dbReference type="PANTHER" id="PTHR22998:SF1">
    <property type="entry name" value="NAD(+) HYDROLASE SARM1"/>
    <property type="match status" value="1"/>
</dbReference>
<keyword evidence="5" id="KW-0378">Hydrolase</keyword>
<dbReference type="InterPro" id="IPR039184">
    <property type="entry name" value="SARM1"/>
</dbReference>
<dbReference type="InterPro" id="IPR013761">
    <property type="entry name" value="SAM/pointed_sf"/>
</dbReference>
<evidence type="ECO:0000313" key="10">
    <source>
        <dbReference type="EnsemblMetazoa" id="XP_001947587.2"/>
    </source>
</evidence>
<dbReference type="AlphaFoldDB" id="A0A8R1W0U2"/>
<proteinExistence type="predicted"/>
<dbReference type="OrthoDB" id="202764at2759"/>
<keyword evidence="4" id="KW-0677">Repeat</keyword>
<sequence length="594" mass="66679">MAPGALQQRQMISSPSTSSQFSFTFNTNDNRASLPSRDAVGDISYQLTQTDSSTASDGSSPRVIKTHAEIRNDNYLLNTNFGDLDQIREIANTQDVVNAIKKYSQYLENAVKGLIAGKFTDTQRPTMLNKLFNLMCQAKTIHELNNFLHNRFRDSGGMDLLMKNCMSKDPKLQYTSARLLVECLDPGNLDYVVQHGLNKVMRVVRKSWSQEQSPVNRSIVSTGILAKLFEHSESTCKRVIQLNGLDMLLAECQRRDTLTLRNCARALANLSLYGGPEVHNMMVHRHAHTWLFTLAFNTDNSVKYYALLATAVLAADKTIEAAMVKCDALHLIDPFVATHVPADLVKINALGQGRGWLQRLVPVLSCDRRVAHTLAAFHFCAEAEPSSQLRHGKIFGTFRSISAVEPLKKLAGSLNDVTSGLAAQALWNIGEQVPRPLSQKVPLWTVEDVLQWIKSTGFGEWSERLVGNQMDGNWLLTLTEERLKELVGIHNGIMRKRFMRELHKLKQLADYSCIDPTNLNSFLQSIGPEFSIYTYSMLNAGFDCESIRSITEDQLACKCEITNGIHRIVILNAIKDKCFNHFNSEINNCFIDFT</sequence>
<comment type="subcellular location">
    <subcellularLocation>
        <location evidence="1">Cytoplasm</location>
    </subcellularLocation>
</comment>
<dbReference type="RefSeq" id="XP_001947587.2">
    <property type="nucleotide sequence ID" value="XM_001947552.4"/>
</dbReference>
<evidence type="ECO:0000256" key="8">
    <source>
        <dbReference type="SAM" id="MobiDB-lite"/>
    </source>
</evidence>
<keyword evidence="6" id="KW-0391">Immunity</keyword>
<organism evidence="10 11">
    <name type="scientific">Acyrthosiphon pisum</name>
    <name type="common">Pea aphid</name>
    <dbReference type="NCBI Taxonomy" id="7029"/>
    <lineage>
        <taxon>Eukaryota</taxon>
        <taxon>Metazoa</taxon>
        <taxon>Ecdysozoa</taxon>
        <taxon>Arthropoda</taxon>
        <taxon>Hexapoda</taxon>
        <taxon>Insecta</taxon>
        <taxon>Pterygota</taxon>
        <taxon>Neoptera</taxon>
        <taxon>Paraneoptera</taxon>
        <taxon>Hemiptera</taxon>
        <taxon>Sternorrhyncha</taxon>
        <taxon>Aphidomorpha</taxon>
        <taxon>Aphidoidea</taxon>
        <taxon>Aphididae</taxon>
        <taxon>Macrosiphini</taxon>
        <taxon>Acyrthosiphon</taxon>
    </lineage>
</organism>
<name>A0A8R1W0U2_ACYPI</name>
<dbReference type="GeneID" id="100159182"/>
<evidence type="ECO:0000256" key="5">
    <source>
        <dbReference type="ARBA" id="ARBA00022801"/>
    </source>
</evidence>
<feature type="compositionally biased region" description="Low complexity" evidence="8">
    <location>
        <begin position="13"/>
        <end position="24"/>
    </location>
</feature>
<dbReference type="Pfam" id="PF07647">
    <property type="entry name" value="SAM_2"/>
    <property type="match status" value="1"/>
</dbReference>
<dbReference type="PANTHER" id="PTHR22998">
    <property type="entry name" value="SARM1"/>
    <property type="match status" value="1"/>
</dbReference>
<keyword evidence="2" id="KW-0963">Cytoplasm</keyword>
<accession>A0A8R1W0U2</accession>
<dbReference type="GO" id="GO:0045087">
    <property type="term" value="P:innate immune response"/>
    <property type="evidence" value="ECO:0007669"/>
    <property type="project" value="UniProtKB-KW"/>
</dbReference>
<dbReference type="InterPro" id="IPR011989">
    <property type="entry name" value="ARM-like"/>
</dbReference>
<feature type="domain" description="SAM" evidence="9">
    <location>
        <begin position="444"/>
        <end position="508"/>
    </location>
</feature>
<protein>
    <recommendedName>
        <fullName evidence="9">SAM domain-containing protein</fullName>
    </recommendedName>
</protein>
<reference evidence="11" key="1">
    <citation type="submission" date="2010-06" db="EMBL/GenBank/DDBJ databases">
        <authorList>
            <person name="Jiang H."/>
            <person name="Abraham K."/>
            <person name="Ali S."/>
            <person name="Alsbrooks S.L."/>
            <person name="Anim B.N."/>
            <person name="Anosike U.S."/>
            <person name="Attaway T."/>
            <person name="Bandaranaike D.P."/>
            <person name="Battles P.K."/>
            <person name="Bell S.N."/>
            <person name="Bell A.V."/>
            <person name="Beltran B."/>
            <person name="Bickham C."/>
            <person name="Bustamante Y."/>
            <person name="Caleb T."/>
            <person name="Canada A."/>
            <person name="Cardenas V."/>
            <person name="Carter K."/>
            <person name="Chacko J."/>
            <person name="Chandrabose M.N."/>
            <person name="Chavez D."/>
            <person name="Chavez A."/>
            <person name="Chen L."/>
            <person name="Chu H.-S."/>
            <person name="Claassen K.J."/>
            <person name="Cockrell R."/>
            <person name="Collins M."/>
            <person name="Cooper J.A."/>
            <person name="Cree A."/>
            <person name="Curry S.M."/>
            <person name="Da Y."/>
            <person name="Dao M.D."/>
            <person name="Das B."/>
            <person name="Davila M.-L."/>
            <person name="Davy-Carroll L."/>
            <person name="Denson S."/>
            <person name="Dinh H."/>
            <person name="Ebong V.E."/>
            <person name="Edwards J.R."/>
            <person name="Egan A."/>
            <person name="El-Daye J."/>
            <person name="Escobedo L."/>
            <person name="Fernandez S."/>
            <person name="Fernando P.R."/>
            <person name="Flagg N."/>
            <person name="Forbes L.D."/>
            <person name="Fowler R.G."/>
            <person name="Fu Q."/>
            <person name="Gabisi R.A."/>
            <person name="Ganer J."/>
            <person name="Garbino Pronczuk A."/>
            <person name="Garcia R.M."/>
            <person name="Garner T."/>
            <person name="Garrett T.E."/>
            <person name="Gonzalez D.A."/>
            <person name="Hamid H."/>
            <person name="Hawkins E.S."/>
            <person name="Hirani K."/>
            <person name="Hogues M.E."/>
            <person name="Hollins B."/>
            <person name="Hsiao C.-H."/>
            <person name="Jabil R."/>
            <person name="James M.L."/>
            <person name="Jhangiani S.N."/>
            <person name="Johnson B."/>
            <person name="Johnson Q."/>
            <person name="Joshi V."/>
            <person name="Kalu J.B."/>
            <person name="Kam C."/>
            <person name="Kashfia A."/>
            <person name="Keebler J."/>
            <person name="Kisamo H."/>
            <person name="Kovar C.L."/>
            <person name="Lago L.A."/>
            <person name="Lai C.-Y."/>
            <person name="Laidlaw J."/>
            <person name="Lara F."/>
            <person name="Le T.-K."/>
            <person name="Lee S.L."/>
            <person name="Legall F.H."/>
            <person name="Lemon S.J."/>
            <person name="Lewis L.R."/>
            <person name="Li B."/>
            <person name="Liu Y."/>
            <person name="Liu Y.-S."/>
            <person name="Lopez J."/>
            <person name="Lozado R.J."/>
            <person name="Lu J."/>
            <person name="Madu R.C."/>
            <person name="Maheshwari M."/>
            <person name="Maheshwari R."/>
            <person name="Malloy K."/>
            <person name="Martinez E."/>
            <person name="Mathew T."/>
            <person name="Mercado I.C."/>
            <person name="Mercado C."/>
            <person name="Meyer B."/>
            <person name="Montgomery K."/>
            <person name="Morgan M.B."/>
            <person name="Munidasa M."/>
            <person name="Nazareth L.V."/>
            <person name="Nelson J."/>
            <person name="Ng B.M."/>
            <person name="Nguyen N.B."/>
            <person name="Nguyen P.Q."/>
            <person name="Nguyen T."/>
            <person name="Obregon M."/>
            <person name="Okwuonu G.O."/>
            <person name="Onwere C.G."/>
            <person name="Orozco G."/>
            <person name="Parra A."/>
            <person name="Patel S."/>
            <person name="Patil S."/>
            <person name="Perez A."/>
            <person name="Perez Y."/>
            <person name="Pham C."/>
            <person name="Primus E.L."/>
            <person name="Pu L.-L."/>
            <person name="Puazo M."/>
            <person name="Qin X."/>
            <person name="Quiroz J.B."/>
            <person name="Reese J."/>
            <person name="Richards S."/>
            <person name="Rives C.M."/>
            <person name="Robberts R."/>
            <person name="Ruiz S.J."/>
            <person name="Ruiz M.J."/>
            <person name="Santibanez J."/>
            <person name="Schneider B.W."/>
            <person name="Sisson I."/>
            <person name="Smith M."/>
            <person name="Sodergren E."/>
            <person name="Song X.-Z."/>
            <person name="Song B.B."/>
            <person name="Summersgill H."/>
            <person name="Thelus R."/>
            <person name="Thornton R.D."/>
            <person name="Trejos Z.Y."/>
            <person name="Usmani K."/>
            <person name="Vattathil S."/>
            <person name="Villasana D."/>
            <person name="Walker D.L."/>
            <person name="Wang S."/>
            <person name="Wang K."/>
            <person name="White C.S."/>
            <person name="Williams A.C."/>
            <person name="Williamson J."/>
            <person name="Wilson K."/>
            <person name="Woghiren I.O."/>
            <person name="Woodworth J.R."/>
            <person name="Worley K.C."/>
            <person name="Wright R.A."/>
            <person name="Wu W."/>
            <person name="Young L."/>
            <person name="Zhang L."/>
            <person name="Zhang J."/>
            <person name="Zhu Y."/>
            <person name="Muzny D.M."/>
            <person name="Weinstock G."/>
            <person name="Gibbs R.A."/>
        </authorList>
    </citation>
    <scope>NUCLEOTIDE SEQUENCE [LARGE SCALE GENOMIC DNA]</scope>
    <source>
        <strain evidence="11">LSR1</strain>
    </source>
</reference>
<dbReference type="EnsemblMetazoa" id="XM_001947552.5">
    <property type="protein sequence ID" value="XP_001947587.2"/>
    <property type="gene ID" value="LOC100159182"/>
</dbReference>
<feature type="region of interest" description="Disordered" evidence="8">
    <location>
        <begin position="1"/>
        <end position="24"/>
    </location>
</feature>
<dbReference type="InterPro" id="IPR001660">
    <property type="entry name" value="SAM"/>
</dbReference>
<evidence type="ECO:0000256" key="1">
    <source>
        <dbReference type="ARBA" id="ARBA00004496"/>
    </source>
</evidence>
<evidence type="ECO:0000259" key="9">
    <source>
        <dbReference type="PROSITE" id="PS50105"/>
    </source>
</evidence>
<dbReference type="Gene3D" id="1.10.150.50">
    <property type="entry name" value="Transcription Factor, Ets-1"/>
    <property type="match status" value="2"/>
</dbReference>
<evidence type="ECO:0000256" key="7">
    <source>
        <dbReference type="ARBA" id="ARBA00023027"/>
    </source>
</evidence>
<dbReference type="SUPFAM" id="SSF48371">
    <property type="entry name" value="ARM repeat"/>
    <property type="match status" value="1"/>
</dbReference>
<dbReference type="KEGG" id="api:100159182"/>
<evidence type="ECO:0000256" key="3">
    <source>
        <dbReference type="ARBA" id="ARBA00022588"/>
    </source>
</evidence>
<dbReference type="SMART" id="SM00454">
    <property type="entry name" value="SAM"/>
    <property type="match status" value="2"/>
</dbReference>
<dbReference type="GO" id="GO:0030425">
    <property type="term" value="C:dendrite"/>
    <property type="evidence" value="ECO:0007669"/>
    <property type="project" value="TreeGrafter"/>
</dbReference>
<evidence type="ECO:0000313" key="11">
    <source>
        <dbReference type="Proteomes" id="UP000007819"/>
    </source>
</evidence>
<dbReference type="GO" id="GO:0003953">
    <property type="term" value="F:NAD+ nucleosidase activity"/>
    <property type="evidence" value="ECO:0007669"/>
    <property type="project" value="InterPro"/>
</dbReference>
<keyword evidence="11" id="KW-1185">Reference proteome</keyword>
<evidence type="ECO:0000256" key="4">
    <source>
        <dbReference type="ARBA" id="ARBA00022737"/>
    </source>
</evidence>
<evidence type="ECO:0000256" key="2">
    <source>
        <dbReference type="ARBA" id="ARBA00022490"/>
    </source>
</evidence>
<keyword evidence="7" id="KW-0520">NAD</keyword>
<dbReference type="GO" id="GO:0034128">
    <property type="term" value="P:negative regulation of MyD88-independent toll-like receptor signaling pathway"/>
    <property type="evidence" value="ECO:0007669"/>
    <property type="project" value="InterPro"/>
</dbReference>
<dbReference type="GO" id="GO:0048678">
    <property type="term" value="P:response to axon injury"/>
    <property type="evidence" value="ECO:0007669"/>
    <property type="project" value="InterPro"/>
</dbReference>
<dbReference type="Proteomes" id="UP000007819">
    <property type="component" value="Chromosome A2"/>
</dbReference>
<dbReference type="GO" id="GO:0005737">
    <property type="term" value="C:cytoplasm"/>
    <property type="evidence" value="ECO:0007669"/>
    <property type="project" value="UniProtKB-SubCell"/>
</dbReference>
<dbReference type="SUPFAM" id="SSF47769">
    <property type="entry name" value="SAM/Pointed domain"/>
    <property type="match status" value="2"/>
</dbReference>
<dbReference type="Pfam" id="PF00536">
    <property type="entry name" value="SAM_1"/>
    <property type="match status" value="1"/>
</dbReference>
<keyword evidence="3" id="KW-0399">Innate immunity</keyword>
<evidence type="ECO:0000256" key="6">
    <source>
        <dbReference type="ARBA" id="ARBA00022859"/>
    </source>
</evidence>
<dbReference type="InterPro" id="IPR016024">
    <property type="entry name" value="ARM-type_fold"/>
</dbReference>
<dbReference type="PROSITE" id="PS50105">
    <property type="entry name" value="SAM_DOMAIN"/>
    <property type="match status" value="1"/>
</dbReference>